<evidence type="ECO:0000256" key="1">
    <source>
        <dbReference type="SAM" id="Phobius"/>
    </source>
</evidence>
<comment type="caution">
    <text evidence="2">The sequence shown here is derived from an EMBL/GenBank/DDBJ whole genome shotgun (WGS) entry which is preliminary data.</text>
</comment>
<organism evidence="2 3">
    <name type="scientific">Rheinheimera riviphila</name>
    <dbReference type="NCBI Taxonomy" id="1834037"/>
    <lineage>
        <taxon>Bacteria</taxon>
        <taxon>Pseudomonadati</taxon>
        <taxon>Pseudomonadota</taxon>
        <taxon>Gammaproteobacteria</taxon>
        <taxon>Chromatiales</taxon>
        <taxon>Chromatiaceae</taxon>
        <taxon>Rheinheimera</taxon>
    </lineage>
</organism>
<keyword evidence="1" id="KW-0472">Membrane</keyword>
<name>A0A437QG58_9GAMM</name>
<evidence type="ECO:0000313" key="2">
    <source>
        <dbReference type="EMBL" id="RVU33538.1"/>
    </source>
</evidence>
<gene>
    <name evidence="2" type="ORF">EOE67_16100</name>
</gene>
<dbReference type="RefSeq" id="WP_127700366.1">
    <property type="nucleotide sequence ID" value="NZ_SACS01000020.1"/>
</dbReference>
<evidence type="ECO:0000313" key="3">
    <source>
        <dbReference type="Proteomes" id="UP000283077"/>
    </source>
</evidence>
<sequence>MFGLIEVTMNKSRQQAHFRKRVAIVLFVLAALIVIASMFGISSPNTETAKTSMEAAGRKTGFYLVPALFALVGWFFYSSAQSKALEAESIETSSATKT</sequence>
<keyword evidence="3" id="KW-1185">Reference proteome</keyword>
<proteinExistence type="predicted"/>
<keyword evidence="1" id="KW-1133">Transmembrane helix</keyword>
<protein>
    <submittedName>
        <fullName evidence="2">Uncharacterized protein</fullName>
    </submittedName>
</protein>
<dbReference type="EMBL" id="SACS01000020">
    <property type="protein sequence ID" value="RVU33538.1"/>
    <property type="molecule type" value="Genomic_DNA"/>
</dbReference>
<reference evidence="2 3" key="1">
    <citation type="submission" date="2019-01" db="EMBL/GenBank/DDBJ databases">
        <authorList>
            <person name="Chen W.-M."/>
        </authorList>
    </citation>
    <scope>NUCLEOTIDE SEQUENCE [LARGE SCALE GENOMIC DNA]</scope>
    <source>
        <strain evidence="2 3">KYPC3</strain>
    </source>
</reference>
<dbReference type="Proteomes" id="UP000283077">
    <property type="component" value="Unassembled WGS sequence"/>
</dbReference>
<keyword evidence="1" id="KW-0812">Transmembrane</keyword>
<dbReference type="AlphaFoldDB" id="A0A437QG58"/>
<feature type="transmembrane region" description="Helical" evidence="1">
    <location>
        <begin position="21"/>
        <end position="41"/>
    </location>
</feature>
<feature type="transmembrane region" description="Helical" evidence="1">
    <location>
        <begin position="61"/>
        <end position="77"/>
    </location>
</feature>
<accession>A0A437QG58</accession>